<evidence type="ECO:0000313" key="2">
    <source>
        <dbReference type="EMBL" id="MDA7417264.1"/>
    </source>
</evidence>
<evidence type="ECO:0000256" key="1">
    <source>
        <dbReference type="ARBA" id="ARBA00006484"/>
    </source>
</evidence>
<dbReference type="FunFam" id="3.40.50.720:FF:000084">
    <property type="entry name" value="Short-chain dehydrogenase reductase"/>
    <property type="match status" value="1"/>
</dbReference>
<sequence>MAHAALEAGGGWLGLKDCVCVVTGAGGGIGSEVAVQLLAAGARVALLDRDSARLVQIAGSLDTSPGRVMTLACDVTDAASIEAAAQQVSQAWGPAQLLVNNAASLYADALMDISIDKWNQLLQVNLTGYLLCAQVFGRQMIGNGGGAMVHIASISASIPQPYSGAYSVSKAGVKMLSQLLAVELGEHGVRSNVVSPAMIRTPMSEGIYQNPAVRERREQIVPAGRISTPQDIAGAVLFLASERASYISGQEFLVDGGLTQAWLSLIPRPGFEKSDSAAQPAS</sequence>
<dbReference type="InterPro" id="IPR002347">
    <property type="entry name" value="SDR_fam"/>
</dbReference>
<dbReference type="InterPro" id="IPR020904">
    <property type="entry name" value="Sc_DH/Rdtase_CS"/>
</dbReference>
<dbReference type="EMBL" id="JAQIPB010000006">
    <property type="protein sequence ID" value="MDA7417264.1"/>
    <property type="molecule type" value="Genomic_DNA"/>
</dbReference>
<dbReference type="AlphaFoldDB" id="A0AAE3N9X1"/>
<dbReference type="GO" id="GO:0016616">
    <property type="term" value="F:oxidoreductase activity, acting on the CH-OH group of donors, NAD or NADP as acceptor"/>
    <property type="evidence" value="ECO:0007669"/>
    <property type="project" value="TreeGrafter"/>
</dbReference>
<organism evidence="2 3">
    <name type="scientific">Xenophilus arseniciresistens</name>
    <dbReference type="NCBI Taxonomy" id="1283306"/>
    <lineage>
        <taxon>Bacteria</taxon>
        <taxon>Pseudomonadati</taxon>
        <taxon>Pseudomonadota</taxon>
        <taxon>Betaproteobacteria</taxon>
        <taxon>Burkholderiales</taxon>
        <taxon>Comamonadaceae</taxon>
        <taxon>Xenophilus</taxon>
    </lineage>
</organism>
<dbReference type="PANTHER" id="PTHR42760">
    <property type="entry name" value="SHORT-CHAIN DEHYDROGENASES/REDUCTASES FAMILY MEMBER"/>
    <property type="match status" value="1"/>
</dbReference>
<dbReference type="InterPro" id="IPR036291">
    <property type="entry name" value="NAD(P)-bd_dom_sf"/>
</dbReference>
<dbReference type="Pfam" id="PF13561">
    <property type="entry name" value="adh_short_C2"/>
    <property type="match status" value="1"/>
</dbReference>
<dbReference type="PRINTS" id="PR00081">
    <property type="entry name" value="GDHRDH"/>
</dbReference>
<dbReference type="PANTHER" id="PTHR42760:SF123">
    <property type="entry name" value="OXIDOREDUCTASE"/>
    <property type="match status" value="1"/>
</dbReference>
<keyword evidence="3" id="KW-1185">Reference proteome</keyword>
<dbReference type="PRINTS" id="PR00080">
    <property type="entry name" value="SDRFAMILY"/>
</dbReference>
<reference evidence="2" key="1">
    <citation type="submission" date="2023-01" db="EMBL/GenBank/DDBJ databases">
        <title>Xenophilus mangrovi sp. nov., isolated from soil of Mangrove nature reserve.</title>
        <authorList>
            <person name="Xu S."/>
            <person name="Liu Z."/>
            <person name="Xu Y."/>
        </authorList>
    </citation>
    <scope>NUCLEOTIDE SEQUENCE</scope>
    <source>
        <strain evidence="2">YW8</strain>
    </source>
</reference>
<dbReference type="Proteomes" id="UP001212602">
    <property type="component" value="Unassembled WGS sequence"/>
</dbReference>
<dbReference type="SUPFAM" id="SSF51735">
    <property type="entry name" value="NAD(P)-binding Rossmann-fold domains"/>
    <property type="match status" value="1"/>
</dbReference>
<dbReference type="GO" id="GO:0030497">
    <property type="term" value="P:fatty acid elongation"/>
    <property type="evidence" value="ECO:0007669"/>
    <property type="project" value="TreeGrafter"/>
</dbReference>
<evidence type="ECO:0000313" key="3">
    <source>
        <dbReference type="Proteomes" id="UP001212602"/>
    </source>
</evidence>
<comment type="caution">
    <text evidence="2">The sequence shown here is derived from an EMBL/GenBank/DDBJ whole genome shotgun (WGS) entry which is preliminary data.</text>
</comment>
<dbReference type="PROSITE" id="PS00061">
    <property type="entry name" value="ADH_SHORT"/>
    <property type="match status" value="1"/>
</dbReference>
<dbReference type="RefSeq" id="WP_271428844.1">
    <property type="nucleotide sequence ID" value="NZ_JAQIPB010000006.1"/>
</dbReference>
<dbReference type="Gene3D" id="3.40.50.720">
    <property type="entry name" value="NAD(P)-binding Rossmann-like Domain"/>
    <property type="match status" value="1"/>
</dbReference>
<protein>
    <submittedName>
        <fullName evidence="2">SDR family NAD(P)-dependent oxidoreductase</fullName>
    </submittedName>
</protein>
<dbReference type="NCBIfam" id="NF005559">
    <property type="entry name" value="PRK07231.1"/>
    <property type="match status" value="1"/>
</dbReference>
<comment type="similarity">
    <text evidence="1">Belongs to the short-chain dehydrogenases/reductases (SDR) family.</text>
</comment>
<gene>
    <name evidence="2" type="ORF">PGB34_12915</name>
</gene>
<proteinExistence type="inferred from homology"/>
<dbReference type="CDD" id="cd05233">
    <property type="entry name" value="SDR_c"/>
    <property type="match status" value="1"/>
</dbReference>
<name>A0AAE3N9X1_9BURK</name>
<accession>A0AAE3N9X1</accession>